<accession>A0A366DSS4</accession>
<protein>
    <submittedName>
        <fullName evidence="1">Uncharacterized protein</fullName>
    </submittedName>
</protein>
<gene>
    <name evidence="1" type="ORF">DES48_1137</name>
</gene>
<dbReference type="AlphaFoldDB" id="A0A366DSS4"/>
<comment type="caution">
    <text evidence="1">The sequence shown here is derived from an EMBL/GenBank/DDBJ whole genome shotgun (WGS) entry which is preliminary data.</text>
</comment>
<organism evidence="1 2">
    <name type="scientific">Paraliobacillus ryukyuensis</name>
    <dbReference type="NCBI Taxonomy" id="200904"/>
    <lineage>
        <taxon>Bacteria</taxon>
        <taxon>Bacillati</taxon>
        <taxon>Bacillota</taxon>
        <taxon>Bacilli</taxon>
        <taxon>Bacillales</taxon>
        <taxon>Bacillaceae</taxon>
        <taxon>Paraliobacillus</taxon>
    </lineage>
</organism>
<evidence type="ECO:0000313" key="2">
    <source>
        <dbReference type="Proteomes" id="UP000252254"/>
    </source>
</evidence>
<dbReference type="EMBL" id="QNRI01000013">
    <property type="protein sequence ID" value="RBO93141.1"/>
    <property type="molecule type" value="Genomic_DNA"/>
</dbReference>
<sequence length="88" mass="9759">MHGSINSKERITKGVGNFASRDLLKSHSENHAVKNKEFHGVYSNENIQGAKEVMTSGIKVGCQYKGETRTGYIKFMGNSRKGKQNLSL</sequence>
<proteinExistence type="predicted"/>
<dbReference type="Proteomes" id="UP000252254">
    <property type="component" value="Unassembled WGS sequence"/>
</dbReference>
<evidence type="ECO:0000313" key="1">
    <source>
        <dbReference type="EMBL" id="RBO93141.1"/>
    </source>
</evidence>
<name>A0A366DSS4_9BACI</name>
<keyword evidence="2" id="KW-1185">Reference proteome</keyword>
<reference evidence="1 2" key="1">
    <citation type="submission" date="2018-06" db="EMBL/GenBank/DDBJ databases">
        <title>Genomic Encyclopedia of Type Strains, Phase IV (KMG-IV): sequencing the most valuable type-strain genomes for metagenomic binning, comparative biology and taxonomic classification.</title>
        <authorList>
            <person name="Goeker M."/>
        </authorList>
    </citation>
    <scope>NUCLEOTIDE SEQUENCE [LARGE SCALE GENOMIC DNA]</scope>
    <source>
        <strain evidence="1 2">DSM 15140</strain>
    </source>
</reference>